<evidence type="ECO:0000259" key="8">
    <source>
        <dbReference type="Pfam" id="PF17921"/>
    </source>
</evidence>
<evidence type="ECO:0000313" key="12">
    <source>
        <dbReference type="Proteomes" id="UP000321947"/>
    </source>
</evidence>
<dbReference type="CDD" id="cd01647">
    <property type="entry name" value="RT_LTR"/>
    <property type="match status" value="1"/>
</dbReference>
<evidence type="ECO:0000313" key="10">
    <source>
        <dbReference type="EMBL" id="TYK15897.1"/>
    </source>
</evidence>
<dbReference type="Gene3D" id="1.10.340.70">
    <property type="match status" value="1"/>
</dbReference>
<dbReference type="InterPro" id="IPR050951">
    <property type="entry name" value="Retrovirus_Pol_polyprotein"/>
</dbReference>
<dbReference type="EMBL" id="SSTE01009449">
    <property type="protein sequence ID" value="KAA0053418.1"/>
    <property type="molecule type" value="Genomic_DNA"/>
</dbReference>
<organism evidence="10 12">
    <name type="scientific">Cucumis melo var. makuwa</name>
    <name type="common">Oriental melon</name>
    <dbReference type="NCBI Taxonomy" id="1194695"/>
    <lineage>
        <taxon>Eukaryota</taxon>
        <taxon>Viridiplantae</taxon>
        <taxon>Streptophyta</taxon>
        <taxon>Embryophyta</taxon>
        <taxon>Tracheophyta</taxon>
        <taxon>Spermatophyta</taxon>
        <taxon>Magnoliopsida</taxon>
        <taxon>eudicotyledons</taxon>
        <taxon>Gunneridae</taxon>
        <taxon>Pentapetalae</taxon>
        <taxon>rosids</taxon>
        <taxon>fabids</taxon>
        <taxon>Cucurbitales</taxon>
        <taxon>Cucurbitaceae</taxon>
        <taxon>Benincaseae</taxon>
        <taxon>Cucumis</taxon>
    </lineage>
</organism>
<keyword evidence="3" id="KW-0540">Nuclease</keyword>
<proteinExistence type="predicted"/>
<dbReference type="InterPro" id="IPR043128">
    <property type="entry name" value="Rev_trsase/Diguanyl_cyclase"/>
</dbReference>
<feature type="domain" description="Integrase zinc-binding" evidence="8">
    <location>
        <begin position="249"/>
        <end position="306"/>
    </location>
</feature>
<accession>A0A5D3CVE7</accession>
<dbReference type="GO" id="GO:0004519">
    <property type="term" value="F:endonuclease activity"/>
    <property type="evidence" value="ECO:0007669"/>
    <property type="project" value="UniProtKB-KW"/>
</dbReference>
<dbReference type="InterPro" id="IPR043502">
    <property type="entry name" value="DNA/RNA_pol_sf"/>
</dbReference>
<evidence type="ECO:0000259" key="7">
    <source>
        <dbReference type="Pfam" id="PF17917"/>
    </source>
</evidence>
<evidence type="ECO:0000256" key="6">
    <source>
        <dbReference type="ARBA" id="ARBA00022918"/>
    </source>
</evidence>
<keyword evidence="5" id="KW-0378">Hydrolase</keyword>
<dbReference type="Pfam" id="PF17921">
    <property type="entry name" value="Integrase_H2C2"/>
    <property type="match status" value="1"/>
</dbReference>
<evidence type="ECO:0000256" key="5">
    <source>
        <dbReference type="ARBA" id="ARBA00022801"/>
    </source>
</evidence>
<reference evidence="11 12" key="1">
    <citation type="submission" date="2019-08" db="EMBL/GenBank/DDBJ databases">
        <title>Draft genome sequences of two oriental melons (Cucumis melo L. var makuwa).</title>
        <authorList>
            <person name="Kwon S.-Y."/>
        </authorList>
    </citation>
    <scope>NUCLEOTIDE SEQUENCE [LARGE SCALE GENOMIC DNA]</scope>
    <source>
        <strain evidence="12">cv. Chang Bougi</strain>
        <strain evidence="11">cv. SW 3</strain>
        <tissue evidence="10">Leaf</tissue>
    </source>
</reference>
<dbReference type="InterPro" id="IPR041373">
    <property type="entry name" value="RT_RNaseH"/>
</dbReference>
<keyword evidence="6" id="KW-0695">RNA-directed DNA polymerase</keyword>
<evidence type="ECO:0000256" key="1">
    <source>
        <dbReference type="ARBA" id="ARBA00022679"/>
    </source>
</evidence>
<dbReference type="InterPro" id="IPR012337">
    <property type="entry name" value="RNaseH-like_sf"/>
</dbReference>
<evidence type="ECO:0000313" key="11">
    <source>
        <dbReference type="Proteomes" id="UP000321393"/>
    </source>
</evidence>
<keyword evidence="2" id="KW-0548">Nucleotidyltransferase</keyword>
<dbReference type="PANTHER" id="PTHR37984:SF5">
    <property type="entry name" value="PROTEIN NYNRIN-LIKE"/>
    <property type="match status" value="1"/>
</dbReference>
<dbReference type="GO" id="GO:0016787">
    <property type="term" value="F:hydrolase activity"/>
    <property type="evidence" value="ECO:0007669"/>
    <property type="project" value="UniProtKB-KW"/>
</dbReference>
<dbReference type="OrthoDB" id="10055717at2759"/>
<comment type="caution">
    <text evidence="10">The sequence shown here is derived from an EMBL/GenBank/DDBJ whole genome shotgun (WGS) entry which is preliminary data.</text>
</comment>
<dbReference type="Pfam" id="PF17917">
    <property type="entry name" value="RT_RNaseH"/>
    <property type="match status" value="1"/>
</dbReference>
<dbReference type="Proteomes" id="UP000321947">
    <property type="component" value="Unassembled WGS sequence"/>
</dbReference>
<keyword evidence="1" id="KW-0808">Transferase</keyword>
<protein>
    <submittedName>
        <fullName evidence="10">Uncharacterized protein</fullName>
    </submittedName>
</protein>
<evidence type="ECO:0000256" key="3">
    <source>
        <dbReference type="ARBA" id="ARBA00022722"/>
    </source>
</evidence>
<dbReference type="SUPFAM" id="SSF53098">
    <property type="entry name" value="Ribonuclease H-like"/>
    <property type="match status" value="1"/>
</dbReference>
<dbReference type="AlphaFoldDB" id="A0A5D3CVE7"/>
<dbReference type="EMBL" id="SSTD01008459">
    <property type="protein sequence ID" value="TYK15897.1"/>
    <property type="molecule type" value="Genomic_DNA"/>
</dbReference>
<dbReference type="GO" id="GO:0003964">
    <property type="term" value="F:RNA-directed DNA polymerase activity"/>
    <property type="evidence" value="ECO:0007669"/>
    <property type="project" value="UniProtKB-KW"/>
</dbReference>
<name>A0A5D3CVE7_CUCMM</name>
<gene>
    <name evidence="10" type="ORF">E5676_scaffold637G00800</name>
    <name evidence="9" type="ORF">E6C27_scaffold428G00880</name>
</gene>
<dbReference type="Gene3D" id="3.10.10.10">
    <property type="entry name" value="HIV Type 1 Reverse Transcriptase, subunit A, domain 1"/>
    <property type="match status" value="1"/>
</dbReference>
<dbReference type="InterPro" id="IPR041588">
    <property type="entry name" value="Integrase_H2C2"/>
</dbReference>
<dbReference type="Gene3D" id="3.30.70.270">
    <property type="match status" value="1"/>
</dbReference>
<dbReference type="PANTHER" id="PTHR37984">
    <property type="entry name" value="PROTEIN CBG26694"/>
    <property type="match status" value="1"/>
</dbReference>
<dbReference type="CDD" id="cd09274">
    <property type="entry name" value="RNase_HI_RT_Ty3"/>
    <property type="match status" value="1"/>
</dbReference>
<dbReference type="SUPFAM" id="SSF56672">
    <property type="entry name" value="DNA/RNA polymerases"/>
    <property type="match status" value="1"/>
</dbReference>
<evidence type="ECO:0000256" key="2">
    <source>
        <dbReference type="ARBA" id="ARBA00022695"/>
    </source>
</evidence>
<dbReference type="Proteomes" id="UP000321393">
    <property type="component" value="Unassembled WGS sequence"/>
</dbReference>
<evidence type="ECO:0000313" key="9">
    <source>
        <dbReference type="EMBL" id="KAA0053418.1"/>
    </source>
</evidence>
<evidence type="ECO:0000256" key="4">
    <source>
        <dbReference type="ARBA" id="ARBA00022759"/>
    </source>
</evidence>
<feature type="domain" description="Reverse transcriptase RNase H-like" evidence="7">
    <location>
        <begin position="117"/>
        <end position="218"/>
    </location>
</feature>
<keyword evidence="4" id="KW-0255">Endonuclease</keyword>
<sequence length="371" mass="43153">MDYHKLNAATKKDHFSLSFINQSLDRLVGKEYDYFLDGYSGYNQITIAPEDQRKTMFTCSYSTFSFSRMPFYLYNAPRTFQRDTTRFELGEVSLLGLRGNYTKIFSTGLEVNLAKIDVPFELMYDASDVALRTMLGQKKEKVIHPIYYVSKTLNEAKENYTTTEKQFLVVVFAIEKFRSYIVGSKVTLCSYHSEIRYVMANKYAKSRLVRRVLFLQEFDLGVFGEGLKGKMGCALSLQTGQDQILRRCVPEYETIEIFTKCHEASYREHFARQKTAAKVWQSRYFWPTLFQDARNFVVKCDWCQRTGHFLNLVPYLQLGEDYVSMWVEAISWVKNDAITISKFLKRNIFTRFGTPKAHISDEGSLTLLIGS</sequence>
<dbReference type="Gene3D" id="3.10.20.370">
    <property type="match status" value="1"/>
</dbReference>